<proteinExistence type="inferred from homology"/>
<dbReference type="Pfam" id="PF00248">
    <property type="entry name" value="Aldo_ket_red"/>
    <property type="match status" value="1"/>
</dbReference>
<dbReference type="InterPro" id="IPR036812">
    <property type="entry name" value="NAD(P)_OxRdtase_dom_sf"/>
</dbReference>
<sequence length="369" mass="40979">MSLFAPYPDPPSALGRLRVLSPNAAIRVSPLCLGTMTFGTAWSENMGDMTKETAFEIMDLFFKQGGSFFDTANNYQSEESETWIGEWMAARKNRDQITLATKYTSPYNTHDKSIGIHANFTGNHVKSLRLSVAASLAKLKTDYIDLLYVHWWDHTTSIPELMQSLNQLITAGKVLYLGISDTPAWIVVKANMYAEAHGLRGFSVYQGQWSAAKRDVERDILPMCRDMGLAMCPWGALGGGNFKTDEQRKQQADKGRNFRPATEADVAVTKVLSELSEAKGKSITSLALAYVLHSQPYVFPIVGVRTAKHLQDNIDALDIKLSEDELSRINKASNFSLGFPHDMIGQHPSESWLLSSSGAYAFEPHAKPF</sequence>
<dbReference type="Gene3D" id="3.20.20.100">
    <property type="entry name" value="NADP-dependent oxidoreductase domain"/>
    <property type="match status" value="1"/>
</dbReference>
<dbReference type="RefSeq" id="XP_040724661.1">
    <property type="nucleotide sequence ID" value="XM_040869580.1"/>
</dbReference>
<dbReference type="GO" id="GO:0016491">
    <property type="term" value="F:oxidoreductase activity"/>
    <property type="evidence" value="ECO:0007669"/>
    <property type="project" value="UniProtKB-KW"/>
</dbReference>
<dbReference type="Proteomes" id="UP000193685">
    <property type="component" value="Unassembled WGS sequence"/>
</dbReference>
<keyword evidence="2" id="KW-0560">Oxidoreductase</keyword>
<reference evidence="5 6" key="1">
    <citation type="submission" date="2016-07" db="EMBL/GenBank/DDBJ databases">
        <title>Pervasive Adenine N6-methylation of Active Genes in Fungi.</title>
        <authorList>
            <consortium name="DOE Joint Genome Institute"/>
            <person name="Mondo S.J."/>
            <person name="Dannebaum R.O."/>
            <person name="Kuo R.C."/>
            <person name="Labutti K."/>
            <person name="Haridas S."/>
            <person name="Kuo A."/>
            <person name="Salamov A."/>
            <person name="Ahrendt S.R."/>
            <person name="Lipzen A."/>
            <person name="Sullivan W."/>
            <person name="Andreopoulos W.B."/>
            <person name="Clum A."/>
            <person name="Lindquist E."/>
            <person name="Daum C."/>
            <person name="Ramamoorthy G.K."/>
            <person name="Gryganskyi A."/>
            <person name="Culley D."/>
            <person name="Magnuson J.K."/>
            <person name="James T.Y."/>
            <person name="O'Malley M.A."/>
            <person name="Stajich J.E."/>
            <person name="Spatafora J.W."/>
            <person name="Visel A."/>
            <person name="Grigoriev I.V."/>
        </authorList>
    </citation>
    <scope>NUCLEOTIDE SEQUENCE [LARGE SCALE GENOMIC DNA]</scope>
    <source>
        <strain evidence="5 6">12-1054</strain>
    </source>
</reference>
<organism evidence="5 6">
    <name type="scientific">Protomyces lactucae-debilis</name>
    <dbReference type="NCBI Taxonomy" id="2754530"/>
    <lineage>
        <taxon>Eukaryota</taxon>
        <taxon>Fungi</taxon>
        <taxon>Dikarya</taxon>
        <taxon>Ascomycota</taxon>
        <taxon>Taphrinomycotina</taxon>
        <taxon>Taphrinomycetes</taxon>
        <taxon>Taphrinales</taxon>
        <taxon>Protomycetaceae</taxon>
        <taxon>Protomyces</taxon>
    </lineage>
</organism>
<dbReference type="STRING" id="56484.A0A1Y2FCH3"/>
<keyword evidence="1" id="KW-0521">NADP</keyword>
<keyword evidence="6" id="KW-1185">Reference proteome</keyword>
<dbReference type="AlphaFoldDB" id="A0A1Y2FCH3"/>
<dbReference type="InterPro" id="IPR023210">
    <property type="entry name" value="NADP_OxRdtase_dom"/>
</dbReference>
<evidence type="ECO:0000256" key="3">
    <source>
        <dbReference type="ARBA" id="ARBA00038157"/>
    </source>
</evidence>
<evidence type="ECO:0000259" key="4">
    <source>
        <dbReference type="Pfam" id="PF00248"/>
    </source>
</evidence>
<dbReference type="PANTHER" id="PTHR43364">
    <property type="entry name" value="NADH-SPECIFIC METHYLGLYOXAL REDUCTASE-RELATED"/>
    <property type="match status" value="1"/>
</dbReference>
<dbReference type="OMA" id="SDNYAFW"/>
<dbReference type="PANTHER" id="PTHR43364:SF7">
    <property type="entry name" value="NADP-DEPENDENT OXIDOREDUCTASE DOMAIN-CONTAINING PROTEIN-RELATED"/>
    <property type="match status" value="1"/>
</dbReference>
<protein>
    <submittedName>
        <fullName evidence="5">Norsolorinic acid reductase</fullName>
    </submittedName>
</protein>
<accession>A0A1Y2FCH3</accession>
<evidence type="ECO:0000313" key="6">
    <source>
        <dbReference type="Proteomes" id="UP000193685"/>
    </source>
</evidence>
<feature type="domain" description="NADP-dependent oxidoreductase" evidence="4">
    <location>
        <begin position="30"/>
        <end position="332"/>
    </location>
</feature>
<evidence type="ECO:0000256" key="1">
    <source>
        <dbReference type="ARBA" id="ARBA00022857"/>
    </source>
</evidence>
<dbReference type="EMBL" id="MCFI01000012">
    <property type="protein sequence ID" value="ORY81016.1"/>
    <property type="molecule type" value="Genomic_DNA"/>
</dbReference>
<evidence type="ECO:0000313" key="5">
    <source>
        <dbReference type="EMBL" id="ORY81016.1"/>
    </source>
</evidence>
<evidence type="ECO:0000256" key="2">
    <source>
        <dbReference type="ARBA" id="ARBA00023002"/>
    </source>
</evidence>
<name>A0A1Y2FCH3_PROLT</name>
<dbReference type="OrthoDB" id="48988at2759"/>
<comment type="similarity">
    <text evidence="3">Belongs to the aldo/keto reductase family. Aldo/keto reductase 2 subfamily.</text>
</comment>
<gene>
    <name evidence="5" type="ORF">BCR37DRAFT_380910</name>
</gene>
<dbReference type="SUPFAM" id="SSF51430">
    <property type="entry name" value="NAD(P)-linked oxidoreductase"/>
    <property type="match status" value="1"/>
</dbReference>
<dbReference type="InterPro" id="IPR050523">
    <property type="entry name" value="AKR_Detox_Biosynth"/>
</dbReference>
<comment type="caution">
    <text evidence="5">The sequence shown here is derived from an EMBL/GenBank/DDBJ whole genome shotgun (WGS) entry which is preliminary data.</text>
</comment>
<dbReference type="GeneID" id="63786179"/>